<evidence type="ECO:0000256" key="4">
    <source>
        <dbReference type="ARBA" id="ARBA00023125"/>
    </source>
</evidence>
<dbReference type="InterPro" id="IPR039425">
    <property type="entry name" value="RNA_pol_sigma-70-like"/>
</dbReference>
<keyword evidence="4" id="KW-0238">DNA-binding</keyword>
<gene>
    <name evidence="8" type="ORF">TSACC_21731</name>
</gene>
<dbReference type="Gene3D" id="1.10.10.10">
    <property type="entry name" value="Winged helix-like DNA-binding domain superfamily/Winged helix DNA-binding domain"/>
    <property type="match status" value="1"/>
</dbReference>
<dbReference type="InterPro" id="IPR007627">
    <property type="entry name" value="RNA_pol_sigma70_r2"/>
</dbReference>
<evidence type="ECO:0000256" key="2">
    <source>
        <dbReference type="ARBA" id="ARBA00023015"/>
    </source>
</evidence>
<feature type="domain" description="RNA polymerase sigma factor 70 region 4 type 2" evidence="7">
    <location>
        <begin position="120"/>
        <end position="169"/>
    </location>
</feature>
<dbReference type="Proteomes" id="UP000076023">
    <property type="component" value="Unassembled WGS sequence"/>
</dbReference>
<dbReference type="GO" id="GO:0003677">
    <property type="term" value="F:DNA binding"/>
    <property type="evidence" value="ECO:0007669"/>
    <property type="project" value="UniProtKB-KW"/>
</dbReference>
<dbReference type="Pfam" id="PF04542">
    <property type="entry name" value="Sigma70_r2"/>
    <property type="match status" value="1"/>
</dbReference>
<evidence type="ECO:0000259" key="7">
    <source>
        <dbReference type="Pfam" id="PF08281"/>
    </source>
</evidence>
<dbReference type="STRING" id="690879.TSACC_21731"/>
<comment type="similarity">
    <text evidence="1">Belongs to the sigma-70 factor family. ECF subfamily.</text>
</comment>
<comment type="caution">
    <text evidence="8">The sequence shown here is derived from an EMBL/GenBank/DDBJ whole genome shotgun (WGS) entry which is preliminary data.</text>
</comment>
<dbReference type="InParanoid" id="A0A146G8Y6"/>
<evidence type="ECO:0000313" key="9">
    <source>
        <dbReference type="Proteomes" id="UP000076023"/>
    </source>
</evidence>
<dbReference type="SUPFAM" id="SSF88946">
    <property type="entry name" value="Sigma2 domain of RNA polymerase sigma factors"/>
    <property type="match status" value="1"/>
</dbReference>
<dbReference type="InterPro" id="IPR013249">
    <property type="entry name" value="RNA_pol_sigma70_r4_t2"/>
</dbReference>
<keyword evidence="2" id="KW-0805">Transcription regulation</keyword>
<feature type="domain" description="RNA polymerase sigma-70 region 2" evidence="6">
    <location>
        <begin position="15"/>
        <end position="82"/>
    </location>
</feature>
<dbReference type="Gene3D" id="1.10.1740.10">
    <property type="match status" value="1"/>
</dbReference>
<evidence type="ECO:0000256" key="3">
    <source>
        <dbReference type="ARBA" id="ARBA00023082"/>
    </source>
</evidence>
<dbReference type="InterPro" id="IPR013325">
    <property type="entry name" value="RNA_pol_sigma_r2"/>
</dbReference>
<dbReference type="GO" id="GO:0006352">
    <property type="term" value="P:DNA-templated transcription initiation"/>
    <property type="evidence" value="ECO:0007669"/>
    <property type="project" value="InterPro"/>
</dbReference>
<dbReference type="SUPFAM" id="SSF88659">
    <property type="entry name" value="Sigma3 and sigma4 domains of RNA polymerase sigma factors"/>
    <property type="match status" value="1"/>
</dbReference>
<evidence type="ECO:0000259" key="6">
    <source>
        <dbReference type="Pfam" id="PF04542"/>
    </source>
</evidence>
<dbReference type="NCBIfam" id="TIGR02937">
    <property type="entry name" value="sigma70-ECF"/>
    <property type="match status" value="1"/>
</dbReference>
<keyword evidence="9" id="KW-1185">Reference proteome</keyword>
<evidence type="ECO:0000313" key="8">
    <source>
        <dbReference type="EMBL" id="GAT33317.1"/>
    </source>
</evidence>
<dbReference type="Pfam" id="PF08281">
    <property type="entry name" value="Sigma70_r4_2"/>
    <property type="match status" value="1"/>
</dbReference>
<dbReference type="PANTHER" id="PTHR43133">
    <property type="entry name" value="RNA POLYMERASE ECF-TYPE SIGMA FACTO"/>
    <property type="match status" value="1"/>
</dbReference>
<dbReference type="GO" id="GO:0016987">
    <property type="term" value="F:sigma factor activity"/>
    <property type="evidence" value="ECO:0007669"/>
    <property type="project" value="UniProtKB-KW"/>
</dbReference>
<dbReference type="PANTHER" id="PTHR43133:SF8">
    <property type="entry name" value="RNA POLYMERASE SIGMA FACTOR HI_1459-RELATED"/>
    <property type="match status" value="1"/>
</dbReference>
<dbReference type="CDD" id="cd06171">
    <property type="entry name" value="Sigma70_r4"/>
    <property type="match status" value="1"/>
</dbReference>
<dbReference type="InterPro" id="IPR036388">
    <property type="entry name" value="WH-like_DNA-bd_sf"/>
</dbReference>
<keyword evidence="3" id="KW-0731">Sigma factor</keyword>
<keyword evidence="5" id="KW-0804">Transcription</keyword>
<dbReference type="EMBL" id="BDCO01000002">
    <property type="protein sequence ID" value="GAT33317.1"/>
    <property type="molecule type" value="Genomic_DNA"/>
</dbReference>
<accession>A0A146G8Y6</accession>
<dbReference type="AlphaFoldDB" id="A0A146G8Y6"/>
<proteinExistence type="inferred from homology"/>
<reference evidence="9" key="1">
    <citation type="journal article" date="2017" name="Genome Announc.">
        <title>Draft Genome Sequence of Terrimicrobium sacchariphilum NM-5T, a Facultative Anaerobic Soil Bacterium of the Class Spartobacteria.</title>
        <authorList>
            <person name="Qiu Y.L."/>
            <person name="Tourlousse D.M."/>
            <person name="Matsuura N."/>
            <person name="Ohashi A."/>
            <person name="Sekiguchi Y."/>
        </authorList>
    </citation>
    <scope>NUCLEOTIDE SEQUENCE [LARGE SCALE GENOMIC DNA]</scope>
    <source>
        <strain evidence="9">NM-5</strain>
    </source>
</reference>
<dbReference type="InterPro" id="IPR014284">
    <property type="entry name" value="RNA_pol_sigma-70_dom"/>
</dbReference>
<organism evidence="8 9">
    <name type="scientific">Terrimicrobium sacchariphilum</name>
    <dbReference type="NCBI Taxonomy" id="690879"/>
    <lineage>
        <taxon>Bacteria</taxon>
        <taxon>Pseudomonadati</taxon>
        <taxon>Verrucomicrobiota</taxon>
        <taxon>Terrimicrobiia</taxon>
        <taxon>Terrimicrobiales</taxon>
        <taxon>Terrimicrobiaceae</taxon>
        <taxon>Terrimicrobium</taxon>
    </lineage>
</organism>
<dbReference type="InterPro" id="IPR013324">
    <property type="entry name" value="RNA_pol_sigma_r3/r4-like"/>
</dbReference>
<name>A0A146G8Y6_TERSA</name>
<evidence type="ECO:0000256" key="5">
    <source>
        <dbReference type="ARBA" id="ARBA00023163"/>
    </source>
</evidence>
<evidence type="ECO:0000256" key="1">
    <source>
        <dbReference type="ARBA" id="ARBA00010641"/>
    </source>
</evidence>
<protein>
    <submittedName>
        <fullName evidence="8">RNA polymerase sigma-70 factor, ECF subfamily</fullName>
    </submittedName>
</protein>
<sequence length="179" mass="20177">MLRLQAGDDLALNELMDRWRTRVISYLIRMVSSQTTAVDLAQETFVRVYSSRLSYRPSATFSTWLFAIATNLARHHLRWQRRHPAVSLDDPVDGEALHDRLPSASGTPSGDAVKSEQAIAVKKAIGDLPQDLREAVILFEYEGMSHAEIAAVVGCSAKAVETRLYRARQILRQKLRFLL</sequence>